<dbReference type="AlphaFoldDB" id="A0A955I5Z2"/>
<reference evidence="1" key="2">
    <citation type="journal article" date="2021" name="Microbiome">
        <title>Successional dynamics and alternative stable states in a saline activated sludge microbial community over 9 years.</title>
        <authorList>
            <person name="Wang Y."/>
            <person name="Ye J."/>
            <person name="Ju F."/>
            <person name="Liu L."/>
            <person name="Boyd J.A."/>
            <person name="Deng Y."/>
            <person name="Parks D.H."/>
            <person name="Jiang X."/>
            <person name="Yin X."/>
            <person name="Woodcroft B.J."/>
            <person name="Tyson G.W."/>
            <person name="Hugenholtz P."/>
            <person name="Polz M.F."/>
            <person name="Zhang T."/>
        </authorList>
    </citation>
    <scope>NUCLEOTIDE SEQUENCE</scope>
    <source>
        <strain evidence="1">HKST-UBA12</strain>
    </source>
</reference>
<dbReference type="Proteomes" id="UP000760819">
    <property type="component" value="Unassembled WGS sequence"/>
</dbReference>
<comment type="caution">
    <text evidence="1">The sequence shown here is derived from an EMBL/GenBank/DDBJ whole genome shotgun (WGS) entry which is preliminary data.</text>
</comment>
<dbReference type="SUPFAM" id="SSF82607">
    <property type="entry name" value="YbaB-like"/>
    <property type="match status" value="1"/>
</dbReference>
<dbReference type="Gene3D" id="3.30.1310.10">
    <property type="entry name" value="Nucleoid-associated protein YbaB-like domain"/>
    <property type="match status" value="1"/>
</dbReference>
<dbReference type="EMBL" id="JAGQLI010000068">
    <property type="protein sequence ID" value="MCA9379061.1"/>
    <property type="molecule type" value="Genomic_DNA"/>
</dbReference>
<evidence type="ECO:0000313" key="1">
    <source>
        <dbReference type="EMBL" id="MCA9379061.1"/>
    </source>
</evidence>
<gene>
    <name evidence="1" type="ORF">KC640_01400</name>
</gene>
<dbReference type="InterPro" id="IPR004401">
    <property type="entry name" value="YbaB/EbfC"/>
</dbReference>
<organism evidence="1 2">
    <name type="scientific">Candidatus Dojkabacteria bacterium</name>
    <dbReference type="NCBI Taxonomy" id="2099670"/>
    <lineage>
        <taxon>Bacteria</taxon>
        <taxon>Candidatus Dojkabacteria</taxon>
    </lineage>
</organism>
<proteinExistence type="predicted"/>
<sequence>MGVLDLAKMARKAQQTRSAMKKVTAAGRSKSGLTIVLLNGLNDMEEIEFDPSLADDCDLDTLAREVKEAFQDAKKALEKVLAESMDVDSLRDLLS</sequence>
<dbReference type="Pfam" id="PF02575">
    <property type="entry name" value="YbaB_DNA_bd"/>
    <property type="match status" value="1"/>
</dbReference>
<name>A0A955I5Z2_9BACT</name>
<protein>
    <submittedName>
        <fullName evidence="1">YbaB/EbfC family nucleoid-associated protein</fullName>
    </submittedName>
</protein>
<evidence type="ECO:0000313" key="2">
    <source>
        <dbReference type="Proteomes" id="UP000760819"/>
    </source>
</evidence>
<dbReference type="GO" id="GO:0003677">
    <property type="term" value="F:DNA binding"/>
    <property type="evidence" value="ECO:0007669"/>
    <property type="project" value="InterPro"/>
</dbReference>
<accession>A0A955I5Z2</accession>
<dbReference type="InterPro" id="IPR036894">
    <property type="entry name" value="YbaB-like_sf"/>
</dbReference>
<reference evidence="1" key="1">
    <citation type="submission" date="2020-04" db="EMBL/GenBank/DDBJ databases">
        <authorList>
            <person name="Zhang T."/>
        </authorList>
    </citation>
    <scope>NUCLEOTIDE SEQUENCE</scope>
    <source>
        <strain evidence="1">HKST-UBA12</strain>
    </source>
</reference>